<gene>
    <name evidence="4" type="primary">pncP</name>
    <name evidence="4" type="ORF">GCM10011510_07860</name>
</gene>
<dbReference type="RefSeq" id="WP_068991216.1">
    <property type="nucleotide sequence ID" value="NZ_BMJN01000009.1"/>
</dbReference>
<reference evidence="4" key="1">
    <citation type="journal article" date="2014" name="Int. J. Syst. Evol. Microbiol.">
        <title>Complete genome sequence of Corynebacterium casei LMG S-19264T (=DSM 44701T), isolated from a smear-ripened cheese.</title>
        <authorList>
            <consortium name="US DOE Joint Genome Institute (JGI-PGF)"/>
            <person name="Walter F."/>
            <person name="Albersmeier A."/>
            <person name="Kalinowski J."/>
            <person name="Ruckert C."/>
        </authorList>
    </citation>
    <scope>NUCLEOTIDE SEQUENCE</scope>
    <source>
        <strain evidence="4">CGMCC 1.15533</strain>
    </source>
</reference>
<keyword evidence="2" id="KW-1133">Transmembrane helix</keyword>
<evidence type="ECO:0000256" key="1">
    <source>
        <dbReference type="ARBA" id="ARBA00009067"/>
    </source>
</evidence>
<evidence type="ECO:0000256" key="2">
    <source>
        <dbReference type="SAM" id="Phobius"/>
    </source>
</evidence>
<reference evidence="4" key="2">
    <citation type="submission" date="2020-09" db="EMBL/GenBank/DDBJ databases">
        <authorList>
            <person name="Sun Q."/>
            <person name="Zhou Y."/>
        </authorList>
    </citation>
    <scope>NUCLEOTIDE SEQUENCE</scope>
    <source>
        <strain evidence="4">CGMCC 1.15533</strain>
    </source>
</reference>
<sequence>MLERGKYFTLGVILPMIFGLIRFLINQGNYHANEMLFIIFCIIFLFLCIKYMQEDKVVTFSRLEKKQLFQILIFVILDIVFLYIYTSIFKVSSGASSAFVDKRNDGYSFSFILSVAIFSPIEEELCLRGCVQKGTFQNSWLGIVFTSGLFSYLHSPFDAVSFLYYAISGLIYGVSYKLSDNLLVPILCHISYNSFIVFLSLI</sequence>
<comment type="similarity">
    <text evidence="1">Belongs to the UPF0177 family.</text>
</comment>
<feature type="transmembrane region" description="Helical" evidence="2">
    <location>
        <begin position="159"/>
        <end position="175"/>
    </location>
</feature>
<keyword evidence="4" id="KW-0378">Hydrolase</keyword>
<dbReference type="GO" id="GO:0004175">
    <property type="term" value="F:endopeptidase activity"/>
    <property type="evidence" value="ECO:0007669"/>
    <property type="project" value="UniProtKB-ARBA"/>
</dbReference>
<feature type="transmembrane region" description="Helical" evidence="2">
    <location>
        <begin position="7"/>
        <end position="25"/>
    </location>
</feature>
<keyword evidence="4" id="KW-0645">Protease</keyword>
<dbReference type="EMBL" id="BMJN01000009">
    <property type="protein sequence ID" value="GGE29005.1"/>
    <property type="molecule type" value="Genomic_DNA"/>
</dbReference>
<dbReference type="PANTHER" id="PTHR36435">
    <property type="entry name" value="SLR1288 PROTEIN"/>
    <property type="match status" value="1"/>
</dbReference>
<organism evidence="4 5">
    <name type="scientific">Streptococcus himalayensis</name>
    <dbReference type="NCBI Taxonomy" id="1888195"/>
    <lineage>
        <taxon>Bacteria</taxon>
        <taxon>Bacillati</taxon>
        <taxon>Bacillota</taxon>
        <taxon>Bacilli</taxon>
        <taxon>Lactobacillales</taxon>
        <taxon>Streptococcaceae</taxon>
        <taxon>Streptococcus</taxon>
    </lineage>
</organism>
<accession>A0A917EFM6</accession>
<feature type="transmembrane region" description="Helical" evidence="2">
    <location>
        <begin position="31"/>
        <end position="48"/>
    </location>
</feature>
<dbReference type="AlphaFoldDB" id="A0A917EFM6"/>
<name>A0A917EFM6_9STRE</name>
<dbReference type="OrthoDB" id="8607342at2"/>
<evidence type="ECO:0000259" key="3">
    <source>
        <dbReference type="Pfam" id="PF02517"/>
    </source>
</evidence>
<dbReference type="Pfam" id="PF02517">
    <property type="entry name" value="Rce1-like"/>
    <property type="match status" value="1"/>
</dbReference>
<keyword evidence="5" id="KW-1185">Reference proteome</keyword>
<evidence type="ECO:0000313" key="4">
    <source>
        <dbReference type="EMBL" id="GGE29005.1"/>
    </source>
</evidence>
<dbReference type="PANTHER" id="PTHR36435:SF1">
    <property type="entry name" value="CAAX AMINO TERMINAL PROTEASE FAMILY PROTEIN"/>
    <property type="match status" value="1"/>
</dbReference>
<protein>
    <submittedName>
        <fullName evidence="4">Protease</fullName>
    </submittedName>
</protein>
<keyword evidence="2" id="KW-0472">Membrane</keyword>
<dbReference type="GO" id="GO:0080120">
    <property type="term" value="P:CAAX-box protein maturation"/>
    <property type="evidence" value="ECO:0007669"/>
    <property type="project" value="UniProtKB-ARBA"/>
</dbReference>
<dbReference type="Proteomes" id="UP000660801">
    <property type="component" value="Unassembled WGS sequence"/>
</dbReference>
<dbReference type="InterPro" id="IPR003675">
    <property type="entry name" value="Rce1/LyrA-like_dom"/>
</dbReference>
<feature type="transmembrane region" description="Helical" evidence="2">
    <location>
        <begin position="182"/>
        <end position="201"/>
    </location>
</feature>
<evidence type="ECO:0000313" key="5">
    <source>
        <dbReference type="Proteomes" id="UP000660801"/>
    </source>
</evidence>
<feature type="domain" description="CAAX prenyl protease 2/Lysostaphin resistance protein A-like" evidence="3">
    <location>
        <begin position="109"/>
        <end position="194"/>
    </location>
</feature>
<dbReference type="InterPro" id="IPR052710">
    <property type="entry name" value="CAAX_protease"/>
</dbReference>
<proteinExistence type="inferred from homology"/>
<dbReference type="GO" id="GO:0006508">
    <property type="term" value="P:proteolysis"/>
    <property type="evidence" value="ECO:0007669"/>
    <property type="project" value="UniProtKB-KW"/>
</dbReference>
<keyword evidence="2" id="KW-0812">Transmembrane</keyword>
<comment type="caution">
    <text evidence="4">The sequence shown here is derived from an EMBL/GenBank/DDBJ whole genome shotgun (WGS) entry which is preliminary data.</text>
</comment>
<feature type="transmembrane region" description="Helical" evidence="2">
    <location>
        <begin position="68"/>
        <end position="86"/>
    </location>
</feature>